<proteinExistence type="predicted"/>
<reference evidence="2 3" key="1">
    <citation type="submission" date="2024-02" db="EMBL/GenBank/DDBJ databases">
        <authorList>
            <person name="Chen Y."/>
            <person name="Shah S."/>
            <person name="Dougan E. K."/>
            <person name="Thang M."/>
            <person name="Chan C."/>
        </authorList>
    </citation>
    <scope>NUCLEOTIDE SEQUENCE [LARGE SCALE GENOMIC DNA]</scope>
</reference>
<evidence type="ECO:0000256" key="1">
    <source>
        <dbReference type="SAM" id="MobiDB-lite"/>
    </source>
</evidence>
<evidence type="ECO:0000313" key="3">
    <source>
        <dbReference type="Proteomes" id="UP001642464"/>
    </source>
</evidence>
<sequence>MTGPELEEFTTDSQIPEVGGVESPVTELPSDVKEIALQPPADGGSGRGHDLADIEAPRDVAVGEGCADETGLRIAATSASEPGNGEAKYPLEVVEHHILDDYIARLNSREPPVFAKQGEMAGKRRGRKPKQADKEATTKGKKNGAKNEKKRKAGKKAAKRKRSARSSKAAPSSSSETSEDMEAWKQWQTSYGSEWHAPDWEDGHAYDSGAWEWSGYDGWENDYDGWACWEESDYDDWAYWKEDYVEKPGRKRAKKDERKSSSSASKAVKKNTEKPPAGKRPRVAAKKGEEEIDLPKPPNAKAPPPHVTVNMVYSSAYRKAMGAHRSKDEARKAGKEATFIFKTYGVVDERCGEFRKPRTKK</sequence>
<evidence type="ECO:0000313" key="2">
    <source>
        <dbReference type="EMBL" id="CAK9007596.1"/>
    </source>
</evidence>
<name>A0ABP0IZR1_9DINO</name>
<feature type="region of interest" description="Disordered" evidence="1">
    <location>
        <begin position="1"/>
        <end position="28"/>
    </location>
</feature>
<organism evidence="2 3">
    <name type="scientific">Durusdinium trenchii</name>
    <dbReference type="NCBI Taxonomy" id="1381693"/>
    <lineage>
        <taxon>Eukaryota</taxon>
        <taxon>Sar</taxon>
        <taxon>Alveolata</taxon>
        <taxon>Dinophyceae</taxon>
        <taxon>Suessiales</taxon>
        <taxon>Symbiodiniaceae</taxon>
        <taxon>Durusdinium</taxon>
    </lineage>
</organism>
<comment type="caution">
    <text evidence="2">The sequence shown here is derived from an EMBL/GenBank/DDBJ whole genome shotgun (WGS) entry which is preliminary data.</text>
</comment>
<feature type="non-terminal residue" evidence="2">
    <location>
        <position position="361"/>
    </location>
</feature>
<feature type="compositionally biased region" description="Basic and acidic residues" evidence="1">
    <location>
        <begin position="247"/>
        <end position="260"/>
    </location>
</feature>
<dbReference type="EMBL" id="CAXAMM010005537">
    <property type="protein sequence ID" value="CAK9007596.1"/>
    <property type="molecule type" value="Genomic_DNA"/>
</dbReference>
<keyword evidence="3" id="KW-1185">Reference proteome</keyword>
<feature type="compositionally biased region" description="Acidic residues" evidence="1">
    <location>
        <begin position="1"/>
        <end position="10"/>
    </location>
</feature>
<protein>
    <submittedName>
        <fullName evidence="2">Uncharacterized protein</fullName>
    </submittedName>
</protein>
<feature type="region of interest" description="Disordered" evidence="1">
    <location>
        <begin position="247"/>
        <end position="307"/>
    </location>
</feature>
<accession>A0ABP0IZR1</accession>
<dbReference type="Proteomes" id="UP001642464">
    <property type="component" value="Unassembled WGS sequence"/>
</dbReference>
<feature type="region of interest" description="Disordered" evidence="1">
    <location>
        <begin position="110"/>
        <end position="184"/>
    </location>
</feature>
<feature type="compositionally biased region" description="Pro residues" evidence="1">
    <location>
        <begin position="295"/>
        <end position="306"/>
    </location>
</feature>
<feature type="compositionally biased region" description="Low complexity" evidence="1">
    <location>
        <begin position="166"/>
        <end position="176"/>
    </location>
</feature>
<feature type="compositionally biased region" description="Basic residues" evidence="1">
    <location>
        <begin position="139"/>
        <end position="165"/>
    </location>
</feature>
<gene>
    <name evidence="2" type="ORF">SCF082_LOCUS9521</name>
</gene>